<evidence type="ECO:0000256" key="1">
    <source>
        <dbReference type="ARBA" id="ARBA00004651"/>
    </source>
</evidence>
<comment type="similarity">
    <text evidence="2">Belongs to the MscS (TC 1.A.23) family.</text>
</comment>
<organism evidence="10 11">
    <name type="scientific">Sphingomonas kyeonggiensis</name>
    <dbReference type="NCBI Taxonomy" id="1268553"/>
    <lineage>
        <taxon>Bacteria</taxon>
        <taxon>Pseudomonadati</taxon>
        <taxon>Pseudomonadota</taxon>
        <taxon>Alphaproteobacteria</taxon>
        <taxon>Sphingomonadales</taxon>
        <taxon>Sphingomonadaceae</taxon>
        <taxon>Sphingomonas</taxon>
    </lineage>
</organism>
<dbReference type="InterPro" id="IPR010920">
    <property type="entry name" value="LSM_dom_sf"/>
</dbReference>
<reference evidence="10 11" key="1">
    <citation type="submission" date="2020-08" db="EMBL/GenBank/DDBJ databases">
        <title>Functional genomics of gut bacteria from endangered species of beetles.</title>
        <authorList>
            <person name="Carlos-Shanley C."/>
        </authorList>
    </citation>
    <scope>NUCLEOTIDE SEQUENCE [LARGE SCALE GENOMIC DNA]</scope>
    <source>
        <strain evidence="10 11">S00224</strain>
    </source>
</reference>
<keyword evidence="6 7" id="KW-0472">Membrane</keyword>
<evidence type="ECO:0000256" key="4">
    <source>
        <dbReference type="ARBA" id="ARBA00022692"/>
    </source>
</evidence>
<evidence type="ECO:0000313" key="11">
    <source>
        <dbReference type="Proteomes" id="UP000575241"/>
    </source>
</evidence>
<keyword evidence="3" id="KW-1003">Cell membrane</keyword>
<feature type="transmembrane region" description="Helical" evidence="7">
    <location>
        <begin position="20"/>
        <end position="40"/>
    </location>
</feature>
<accession>A0A7W7JYM4</accession>
<dbReference type="Pfam" id="PF00924">
    <property type="entry name" value="MS_channel_2nd"/>
    <property type="match status" value="1"/>
</dbReference>
<dbReference type="InterPro" id="IPR052702">
    <property type="entry name" value="MscS-like_channel"/>
</dbReference>
<dbReference type="GO" id="GO:0008381">
    <property type="term" value="F:mechanosensitive monoatomic ion channel activity"/>
    <property type="evidence" value="ECO:0007669"/>
    <property type="project" value="UniProtKB-ARBA"/>
</dbReference>
<dbReference type="RefSeq" id="WP_184162106.1">
    <property type="nucleotide sequence ID" value="NZ_JACHLN010000001.1"/>
</dbReference>
<dbReference type="SUPFAM" id="SSF82689">
    <property type="entry name" value="Mechanosensitive channel protein MscS (YggB), C-terminal domain"/>
    <property type="match status" value="1"/>
</dbReference>
<feature type="transmembrane region" description="Helical" evidence="7">
    <location>
        <begin position="94"/>
        <end position="115"/>
    </location>
</feature>
<feature type="domain" description="Mechanosensitive ion channel MscS" evidence="8">
    <location>
        <begin position="249"/>
        <end position="314"/>
    </location>
</feature>
<dbReference type="PANTHER" id="PTHR30347">
    <property type="entry name" value="POTASSIUM CHANNEL RELATED"/>
    <property type="match status" value="1"/>
</dbReference>
<dbReference type="GO" id="GO:0005886">
    <property type="term" value="C:plasma membrane"/>
    <property type="evidence" value="ECO:0007669"/>
    <property type="project" value="UniProtKB-SubCell"/>
</dbReference>
<name>A0A7W7JYM4_9SPHN</name>
<evidence type="ECO:0000256" key="3">
    <source>
        <dbReference type="ARBA" id="ARBA00022475"/>
    </source>
</evidence>
<dbReference type="InterPro" id="IPR011066">
    <property type="entry name" value="MscS_channel_C_sf"/>
</dbReference>
<dbReference type="SUPFAM" id="SSF82861">
    <property type="entry name" value="Mechanosensitive channel protein MscS (YggB), transmembrane region"/>
    <property type="match status" value="1"/>
</dbReference>
<dbReference type="EMBL" id="JACHLN010000001">
    <property type="protein sequence ID" value="MBB4837478.1"/>
    <property type="molecule type" value="Genomic_DNA"/>
</dbReference>
<feature type="transmembrane region" description="Helical" evidence="7">
    <location>
        <begin position="232"/>
        <end position="260"/>
    </location>
</feature>
<dbReference type="InterPro" id="IPR049278">
    <property type="entry name" value="MS_channel_C"/>
</dbReference>
<comment type="caution">
    <text evidence="10">The sequence shown here is derived from an EMBL/GenBank/DDBJ whole genome shotgun (WGS) entry which is preliminary data.</text>
</comment>
<evidence type="ECO:0000256" key="5">
    <source>
        <dbReference type="ARBA" id="ARBA00022989"/>
    </source>
</evidence>
<dbReference type="Gene3D" id="2.30.30.60">
    <property type="match status" value="1"/>
</dbReference>
<feature type="transmembrane region" description="Helical" evidence="7">
    <location>
        <begin position="69"/>
        <end position="88"/>
    </location>
</feature>
<dbReference type="Gene3D" id="3.30.70.100">
    <property type="match status" value="1"/>
</dbReference>
<dbReference type="SUPFAM" id="SSF50182">
    <property type="entry name" value="Sm-like ribonucleoproteins"/>
    <property type="match status" value="1"/>
</dbReference>
<keyword evidence="5 7" id="KW-1133">Transmembrane helix</keyword>
<dbReference type="Gene3D" id="1.10.287.1260">
    <property type="match status" value="1"/>
</dbReference>
<dbReference type="InterPro" id="IPR006685">
    <property type="entry name" value="MscS_channel_2nd"/>
</dbReference>
<evidence type="ECO:0000256" key="6">
    <source>
        <dbReference type="ARBA" id="ARBA00023136"/>
    </source>
</evidence>
<dbReference type="PANTHER" id="PTHR30347:SF1">
    <property type="entry name" value="MECHANOSENSITIVE CHANNEL MSCK"/>
    <property type="match status" value="1"/>
</dbReference>
<sequence length="423" mass="45648">MMQRFGDWLAGHNLPSPPELTEAGVAVGLVVAALGLGWIAGRRIGPRIAEYWSRDADHGPLFSGRICEVLRYGVATLLLGIVLAGWAWHPLAALGLGLATGTTAAMFAVAVLRGLHMPRSVAWTAAAIAFAAIFSHAIGGFAATRETLERVGIDIGTRRLTLLSLLSIGVTVLTLFAGVRLFNRILTQWIAGARGFDPTQKLLFQKLAAIAAVVIAFFVGIDLLGIDLTAFAVFSGAFGLAIGFGLQKTIGNLIAGIILLMDRSIKPGDVIVVGDSFGWVNKIGVRAVSVVTRDGKEHLIPNEILMTQEVENWSYTDRNVRVRIPVTVSYDCDLKLAQELMLRAAKESPRALNDPPTNVRLSAFGENGVEHEILTWISDPESGVGNVKSDVLNRLWAMFKEHGIALALPQREVRLLGRDEKQP</sequence>
<keyword evidence="11" id="KW-1185">Reference proteome</keyword>
<dbReference type="InterPro" id="IPR023408">
    <property type="entry name" value="MscS_beta-dom_sf"/>
</dbReference>
<comment type="subcellular location">
    <subcellularLocation>
        <location evidence="1">Cell membrane</location>
        <topology evidence="1">Multi-pass membrane protein</topology>
    </subcellularLocation>
</comment>
<evidence type="ECO:0000259" key="8">
    <source>
        <dbReference type="Pfam" id="PF00924"/>
    </source>
</evidence>
<evidence type="ECO:0000259" key="9">
    <source>
        <dbReference type="Pfam" id="PF21082"/>
    </source>
</evidence>
<feature type="transmembrane region" description="Helical" evidence="7">
    <location>
        <begin position="203"/>
        <end position="226"/>
    </location>
</feature>
<proteinExistence type="inferred from homology"/>
<dbReference type="InterPro" id="IPR011014">
    <property type="entry name" value="MscS_channel_TM-2"/>
</dbReference>
<dbReference type="Pfam" id="PF21082">
    <property type="entry name" value="MS_channel_3rd"/>
    <property type="match status" value="1"/>
</dbReference>
<feature type="domain" description="Mechanosensitive ion channel MscS C-terminal" evidence="9">
    <location>
        <begin position="323"/>
        <end position="405"/>
    </location>
</feature>
<keyword evidence="4 7" id="KW-0812">Transmembrane</keyword>
<feature type="transmembrane region" description="Helical" evidence="7">
    <location>
        <begin position="162"/>
        <end position="182"/>
    </location>
</feature>
<evidence type="ECO:0000256" key="7">
    <source>
        <dbReference type="SAM" id="Phobius"/>
    </source>
</evidence>
<evidence type="ECO:0000313" key="10">
    <source>
        <dbReference type="EMBL" id="MBB4837478.1"/>
    </source>
</evidence>
<dbReference type="AlphaFoldDB" id="A0A7W7JYM4"/>
<evidence type="ECO:0000256" key="2">
    <source>
        <dbReference type="ARBA" id="ARBA00008017"/>
    </source>
</evidence>
<feature type="transmembrane region" description="Helical" evidence="7">
    <location>
        <begin position="122"/>
        <end position="142"/>
    </location>
</feature>
<gene>
    <name evidence="10" type="ORF">HNP52_000529</name>
</gene>
<dbReference type="Proteomes" id="UP000575241">
    <property type="component" value="Unassembled WGS sequence"/>
</dbReference>
<protein>
    <submittedName>
        <fullName evidence="10">Small-conductance mechanosensitive channel</fullName>
    </submittedName>
</protein>